<keyword evidence="10" id="KW-0808">Transferase</keyword>
<keyword evidence="4 7" id="KW-0812">Transmembrane</keyword>
<protein>
    <submittedName>
        <fullName evidence="10">Leader peptidase (Prepilin peptidase) / N-methyltransferase</fullName>
    </submittedName>
</protein>
<dbReference type="GO" id="GO:0004190">
    <property type="term" value="F:aspartic-type endopeptidase activity"/>
    <property type="evidence" value="ECO:0007669"/>
    <property type="project" value="InterPro"/>
</dbReference>
<keyword evidence="11" id="KW-1185">Reference proteome</keyword>
<dbReference type="InterPro" id="IPR000045">
    <property type="entry name" value="Prepilin_IV_endopep_pep"/>
</dbReference>
<dbReference type="Pfam" id="PF06750">
    <property type="entry name" value="A24_N_bact"/>
    <property type="match status" value="1"/>
</dbReference>
<keyword evidence="3" id="KW-1003">Cell membrane</keyword>
<comment type="subcellular location">
    <subcellularLocation>
        <location evidence="1">Cell membrane</location>
        <topology evidence="1">Multi-pass membrane protein</topology>
    </subcellularLocation>
</comment>
<gene>
    <name evidence="10" type="ORF">SAMN05192558_10191</name>
</gene>
<feature type="domain" description="Prepilin type IV endopeptidase peptidase" evidence="8">
    <location>
        <begin position="108"/>
        <end position="219"/>
    </location>
</feature>
<feature type="transmembrane region" description="Helical" evidence="7">
    <location>
        <begin position="6"/>
        <end position="24"/>
    </location>
</feature>
<sequence>MQVVLYVMVTLLGLAVGSFLNVVIHRVPRGESVVSPASRCPSCGKPVRARHNVPVLGWVVLRGRCADCAAPIGVRYPLVELGTAIVFLVVAVRMWQLGLVSALPAYLYFAAVGIALALIDLDVRRLPSAIILPSYPVLAILLAVSSAVRDDWWSLGRAGIGAAALFAFYFLLALVYPAGMGFGDVRLSGLLGGVLAYLSWSTLVVGAFGGFVLGAVVGVVVLAAGRGDRKTALPFGPFMILGALLALFVAEPVANWYLVTVGWTS</sequence>
<dbReference type="InterPro" id="IPR050882">
    <property type="entry name" value="Prepilin_peptidase/N-MTase"/>
</dbReference>
<dbReference type="InterPro" id="IPR010627">
    <property type="entry name" value="Prepilin_pept_A24_N"/>
</dbReference>
<dbReference type="Gene3D" id="1.20.120.1220">
    <property type="match status" value="1"/>
</dbReference>
<reference evidence="11" key="1">
    <citation type="submission" date="2016-10" db="EMBL/GenBank/DDBJ databases">
        <authorList>
            <person name="Varghese N."/>
            <person name="Submissions S."/>
        </authorList>
    </citation>
    <scope>NUCLEOTIDE SEQUENCE [LARGE SCALE GENOMIC DNA]</scope>
    <source>
        <strain evidence="11">IBRC-M 10655</strain>
    </source>
</reference>
<evidence type="ECO:0000256" key="7">
    <source>
        <dbReference type="SAM" id="Phobius"/>
    </source>
</evidence>
<keyword evidence="5 7" id="KW-1133">Transmembrane helix</keyword>
<evidence type="ECO:0000259" key="8">
    <source>
        <dbReference type="Pfam" id="PF01478"/>
    </source>
</evidence>
<evidence type="ECO:0000313" key="10">
    <source>
        <dbReference type="EMBL" id="SDN85549.1"/>
    </source>
</evidence>
<dbReference type="PANTHER" id="PTHR30487">
    <property type="entry name" value="TYPE 4 PREPILIN-LIKE PROTEINS LEADER PEPTIDE-PROCESSING ENZYME"/>
    <property type="match status" value="1"/>
</dbReference>
<feature type="domain" description="Prepilin peptidase A24 N-terminal" evidence="9">
    <location>
        <begin position="11"/>
        <end position="93"/>
    </location>
</feature>
<keyword evidence="6 7" id="KW-0472">Membrane</keyword>
<organism evidence="10 11">
    <name type="scientific">Actinokineospora alba</name>
    <dbReference type="NCBI Taxonomy" id="504798"/>
    <lineage>
        <taxon>Bacteria</taxon>
        <taxon>Bacillati</taxon>
        <taxon>Actinomycetota</taxon>
        <taxon>Actinomycetes</taxon>
        <taxon>Pseudonocardiales</taxon>
        <taxon>Pseudonocardiaceae</taxon>
        <taxon>Actinokineospora</taxon>
    </lineage>
</organism>
<feature type="transmembrane region" description="Helical" evidence="7">
    <location>
        <begin position="235"/>
        <end position="259"/>
    </location>
</feature>
<dbReference type="PANTHER" id="PTHR30487:SF0">
    <property type="entry name" value="PREPILIN LEADER PEPTIDASE_N-METHYLTRANSFERASE-RELATED"/>
    <property type="match status" value="1"/>
</dbReference>
<dbReference type="GO" id="GO:0008168">
    <property type="term" value="F:methyltransferase activity"/>
    <property type="evidence" value="ECO:0007669"/>
    <property type="project" value="UniProtKB-KW"/>
</dbReference>
<accession>A0A1H0ETD9</accession>
<evidence type="ECO:0000313" key="11">
    <source>
        <dbReference type="Proteomes" id="UP000199651"/>
    </source>
</evidence>
<dbReference type="RefSeq" id="WP_091368218.1">
    <property type="nucleotide sequence ID" value="NZ_FNDV01000003.1"/>
</dbReference>
<dbReference type="AlphaFoldDB" id="A0A1H0ETD9"/>
<dbReference type="STRING" id="504798.SAMN05421871_103778"/>
<evidence type="ECO:0000259" key="9">
    <source>
        <dbReference type="Pfam" id="PF06750"/>
    </source>
</evidence>
<feature type="transmembrane region" description="Helical" evidence="7">
    <location>
        <begin position="130"/>
        <end position="148"/>
    </location>
</feature>
<dbReference type="GO" id="GO:0006465">
    <property type="term" value="P:signal peptide processing"/>
    <property type="evidence" value="ECO:0007669"/>
    <property type="project" value="TreeGrafter"/>
</dbReference>
<feature type="transmembrane region" description="Helical" evidence="7">
    <location>
        <begin position="97"/>
        <end position="118"/>
    </location>
</feature>
<proteinExistence type="inferred from homology"/>
<evidence type="ECO:0000256" key="3">
    <source>
        <dbReference type="ARBA" id="ARBA00022475"/>
    </source>
</evidence>
<evidence type="ECO:0000256" key="2">
    <source>
        <dbReference type="ARBA" id="ARBA00005801"/>
    </source>
</evidence>
<comment type="similarity">
    <text evidence="2">Belongs to the peptidase A24 family.</text>
</comment>
<dbReference type="OrthoDB" id="2087435at2"/>
<dbReference type="GO" id="GO:0005886">
    <property type="term" value="C:plasma membrane"/>
    <property type="evidence" value="ECO:0007669"/>
    <property type="project" value="UniProtKB-SubCell"/>
</dbReference>
<dbReference type="GO" id="GO:0032259">
    <property type="term" value="P:methylation"/>
    <property type="evidence" value="ECO:0007669"/>
    <property type="project" value="UniProtKB-KW"/>
</dbReference>
<evidence type="ECO:0000256" key="1">
    <source>
        <dbReference type="ARBA" id="ARBA00004651"/>
    </source>
</evidence>
<evidence type="ECO:0000256" key="4">
    <source>
        <dbReference type="ARBA" id="ARBA00022692"/>
    </source>
</evidence>
<evidence type="ECO:0000256" key="5">
    <source>
        <dbReference type="ARBA" id="ARBA00022989"/>
    </source>
</evidence>
<feature type="transmembrane region" description="Helical" evidence="7">
    <location>
        <begin position="198"/>
        <end position="223"/>
    </location>
</feature>
<dbReference type="Pfam" id="PF01478">
    <property type="entry name" value="Peptidase_A24"/>
    <property type="match status" value="1"/>
</dbReference>
<evidence type="ECO:0000256" key="6">
    <source>
        <dbReference type="ARBA" id="ARBA00023136"/>
    </source>
</evidence>
<dbReference type="Proteomes" id="UP000199651">
    <property type="component" value="Unassembled WGS sequence"/>
</dbReference>
<name>A0A1H0ETD9_9PSEU</name>
<keyword evidence="10" id="KW-0489">Methyltransferase</keyword>
<feature type="transmembrane region" description="Helical" evidence="7">
    <location>
        <begin position="160"/>
        <end position="178"/>
    </location>
</feature>
<dbReference type="EMBL" id="FNJB01000001">
    <property type="protein sequence ID" value="SDN85549.1"/>
    <property type="molecule type" value="Genomic_DNA"/>
</dbReference>